<dbReference type="InterPro" id="IPR036388">
    <property type="entry name" value="WH-like_DNA-bd_sf"/>
</dbReference>
<dbReference type="InterPro" id="IPR036249">
    <property type="entry name" value="Thioredoxin-like_sf"/>
</dbReference>
<evidence type="ECO:0000313" key="3">
    <source>
        <dbReference type="EMBL" id="ESW06926.1"/>
    </source>
</evidence>
<sequence>MILSLMGSEIENPTNPQQPHNQHNPIMASTQNHVNCYEPVINNNNKIETTNRCGGDDVHSHSRVTLVHPHSLLPMPVPPQNFQSNQNEVALPSFSVGSFLRQRSTDLSAAIVKRVSSLRQSMEEDDEKREVTEFSLSGVKVVVTAKPEEDEDASLRGRITFFSRSDCRDCTAVRRFFREKGLRFVEINVDVFNERDRELRERTGTGSVPQIFFNEKLIGGLVALNSLRNSGEFDRRVAEIIGGKAADGNAPWPPAYGFDCAEEDRADEMVGVVSVLRLRLPIQDRLRRMKMVKNCFEGNELVDALIQHFHCARSEAVEIGQQLSTKHFIHHVFGEKDFEEGNHLYRFLEHEPFIPRCFNFRGTTNDSEPKTAAAICTRLAKIMSAILESYASDDRQHVDYEAISKSEEFRRYVNMTQDLQRVNLLELSENEKLAFFLNLYNAMVIHAVISVGCPEGVIDRRSFFNDFQYLVGGHHYSLNSIKNGILRCNRRSPYSLVKPFTTGDKRLEVALVKLNPLLHFGLCNGAKSSPKVRFFSPHRVVDELRGAVREFFENDGIEVDLEKRTVYLTRIFKWFSGDFGPEKEILKWILNYLDPNKAGLVTHLLGDSGPVHISHQNFDWSINS</sequence>
<dbReference type="Gene3D" id="3.40.30.10">
    <property type="entry name" value="Glutaredoxin"/>
    <property type="match status" value="1"/>
</dbReference>
<dbReference type="Gene3D" id="1.10.10.10">
    <property type="entry name" value="Winged helix-like DNA-binding domain superfamily/Winged helix DNA-binding domain"/>
    <property type="match status" value="1"/>
</dbReference>
<organism evidence="3 4">
    <name type="scientific">Phaseolus vulgaris</name>
    <name type="common">Kidney bean</name>
    <name type="synonym">French bean</name>
    <dbReference type="NCBI Taxonomy" id="3885"/>
    <lineage>
        <taxon>Eukaryota</taxon>
        <taxon>Viridiplantae</taxon>
        <taxon>Streptophyta</taxon>
        <taxon>Embryophyta</taxon>
        <taxon>Tracheophyta</taxon>
        <taxon>Spermatophyta</taxon>
        <taxon>Magnoliopsida</taxon>
        <taxon>eudicotyledons</taxon>
        <taxon>Gunneridae</taxon>
        <taxon>Pentapetalae</taxon>
        <taxon>rosids</taxon>
        <taxon>fabids</taxon>
        <taxon>Fabales</taxon>
        <taxon>Fabaceae</taxon>
        <taxon>Papilionoideae</taxon>
        <taxon>50 kb inversion clade</taxon>
        <taxon>NPAAA clade</taxon>
        <taxon>indigoferoid/millettioid clade</taxon>
        <taxon>Phaseoleae</taxon>
        <taxon>Phaseolus</taxon>
    </lineage>
</organism>
<dbReference type="InterPro" id="IPR000591">
    <property type="entry name" value="DEP_dom"/>
</dbReference>
<dbReference type="eggNOG" id="ENOG502QS72">
    <property type="taxonomic scope" value="Eukaryota"/>
</dbReference>
<dbReference type="SMR" id="V7ART9"/>
<dbReference type="CDD" id="cd04371">
    <property type="entry name" value="DEP"/>
    <property type="match status" value="1"/>
</dbReference>
<dbReference type="PANTHER" id="PTHR46361:SF1">
    <property type="entry name" value="F26K24.21 PROTEIN"/>
    <property type="match status" value="1"/>
</dbReference>
<reference evidence="4" key="1">
    <citation type="journal article" date="2014" name="Nat. Genet.">
        <title>A reference genome for common bean and genome-wide analysis of dual domestications.</title>
        <authorList>
            <person name="Schmutz J."/>
            <person name="McClean P.E."/>
            <person name="Mamidi S."/>
            <person name="Wu G.A."/>
            <person name="Cannon S.B."/>
            <person name="Grimwood J."/>
            <person name="Jenkins J."/>
            <person name="Shu S."/>
            <person name="Song Q."/>
            <person name="Chavarro C."/>
            <person name="Torres-Torres M."/>
            <person name="Geffroy V."/>
            <person name="Moghaddam S.M."/>
            <person name="Gao D."/>
            <person name="Abernathy B."/>
            <person name="Barry K."/>
            <person name="Blair M."/>
            <person name="Brick M.A."/>
            <person name="Chovatia M."/>
            <person name="Gepts P."/>
            <person name="Goodstein D.M."/>
            <person name="Gonzales M."/>
            <person name="Hellsten U."/>
            <person name="Hyten D.L."/>
            <person name="Jia G."/>
            <person name="Kelly J.D."/>
            <person name="Kudrna D."/>
            <person name="Lee R."/>
            <person name="Richard M.M."/>
            <person name="Miklas P.N."/>
            <person name="Osorno J.M."/>
            <person name="Rodrigues J."/>
            <person name="Thareau V."/>
            <person name="Urrea C.A."/>
            <person name="Wang M."/>
            <person name="Yu Y."/>
            <person name="Zhang M."/>
            <person name="Wing R.A."/>
            <person name="Cregan P.B."/>
            <person name="Rokhsar D.S."/>
            <person name="Jackson S.A."/>
        </authorList>
    </citation>
    <scope>NUCLEOTIDE SEQUENCE [LARGE SCALE GENOMIC DNA]</scope>
    <source>
        <strain evidence="4">cv. G19833</strain>
    </source>
</reference>
<dbReference type="GO" id="GO:0035556">
    <property type="term" value="P:intracellular signal transduction"/>
    <property type="evidence" value="ECO:0007669"/>
    <property type="project" value="InterPro"/>
</dbReference>
<dbReference type="AlphaFoldDB" id="V7ART9"/>
<dbReference type="OMA" id="MPLAPPH"/>
<dbReference type="EMBL" id="CM002297">
    <property type="protein sequence ID" value="ESW06926.1"/>
    <property type="molecule type" value="Genomic_DNA"/>
</dbReference>
<dbReference type="SUPFAM" id="SSF46785">
    <property type="entry name" value="Winged helix' DNA-binding domain"/>
    <property type="match status" value="1"/>
</dbReference>
<dbReference type="InterPro" id="IPR002109">
    <property type="entry name" value="Glutaredoxin"/>
</dbReference>
<gene>
    <name evidence="3" type="ORF">PHAVU_010G087800g</name>
</gene>
<feature type="region of interest" description="Disordered" evidence="1">
    <location>
        <begin position="1"/>
        <end position="26"/>
    </location>
</feature>
<dbReference type="SMART" id="SM00049">
    <property type="entry name" value="DEP"/>
    <property type="match status" value="1"/>
</dbReference>
<evidence type="ECO:0000313" key="4">
    <source>
        <dbReference type="Proteomes" id="UP000000226"/>
    </source>
</evidence>
<dbReference type="Pfam" id="PF00462">
    <property type="entry name" value="Glutaredoxin"/>
    <property type="match status" value="1"/>
</dbReference>
<dbReference type="SUPFAM" id="SSF52833">
    <property type="entry name" value="Thioredoxin-like"/>
    <property type="match status" value="1"/>
</dbReference>
<dbReference type="InterPro" id="IPR036390">
    <property type="entry name" value="WH_DNA-bd_sf"/>
</dbReference>
<evidence type="ECO:0000256" key="1">
    <source>
        <dbReference type="SAM" id="MobiDB-lite"/>
    </source>
</evidence>
<name>V7ART9_PHAVU</name>
<accession>V7ART9</accession>
<proteinExistence type="predicted"/>
<evidence type="ECO:0000259" key="2">
    <source>
        <dbReference type="PROSITE" id="PS50186"/>
    </source>
</evidence>
<feature type="compositionally biased region" description="Polar residues" evidence="1">
    <location>
        <begin position="11"/>
        <end position="26"/>
    </location>
</feature>
<protein>
    <recommendedName>
        <fullName evidence="2">DEP domain-containing protein</fullName>
    </recommendedName>
</protein>
<keyword evidence="4" id="KW-1185">Reference proteome</keyword>
<dbReference type="InterPro" id="IPR006869">
    <property type="entry name" value="DUF547"/>
</dbReference>
<dbReference type="PROSITE" id="PS50186">
    <property type="entry name" value="DEP"/>
    <property type="match status" value="1"/>
</dbReference>
<dbReference type="Gramene" id="ESW06926">
    <property type="protein sequence ID" value="ESW06926"/>
    <property type="gene ID" value="PHAVU_010G087800g"/>
</dbReference>
<dbReference type="OrthoDB" id="418495at2759"/>
<dbReference type="Pfam" id="PF00610">
    <property type="entry name" value="DEP"/>
    <property type="match status" value="1"/>
</dbReference>
<dbReference type="PANTHER" id="PTHR46361">
    <property type="entry name" value="ELECTRON CARRIER/ PROTEIN DISULFIDE OXIDOREDUCTASE"/>
    <property type="match status" value="1"/>
</dbReference>
<dbReference type="Pfam" id="PF04784">
    <property type="entry name" value="DUF547"/>
    <property type="match status" value="1"/>
</dbReference>
<feature type="domain" description="DEP" evidence="2">
    <location>
        <begin position="276"/>
        <end position="349"/>
    </location>
</feature>
<dbReference type="Proteomes" id="UP000000226">
    <property type="component" value="Chromosome 10"/>
</dbReference>
<dbReference type="PROSITE" id="PS51354">
    <property type="entry name" value="GLUTAREDOXIN_2"/>
    <property type="match status" value="1"/>
</dbReference>